<dbReference type="Pfam" id="PF00501">
    <property type="entry name" value="AMP-binding"/>
    <property type="match status" value="1"/>
</dbReference>
<proteinExistence type="predicted"/>
<dbReference type="PROSITE" id="PS00455">
    <property type="entry name" value="AMP_BINDING"/>
    <property type="match status" value="1"/>
</dbReference>
<keyword evidence="6" id="KW-1185">Reference proteome</keyword>
<dbReference type="AlphaFoldDB" id="A0A6I3T2I0"/>
<evidence type="ECO:0000313" key="4">
    <source>
        <dbReference type="EMBL" id="MTV55830.1"/>
    </source>
</evidence>
<dbReference type="Pfam" id="PF13193">
    <property type="entry name" value="AMP-binding_C"/>
    <property type="match status" value="1"/>
</dbReference>
<feature type="domain" description="AMP-dependent synthetase/ligase" evidence="1">
    <location>
        <begin position="10"/>
        <end position="374"/>
    </location>
</feature>
<dbReference type="EMBL" id="WNKZ01000107">
    <property type="protein sequence ID" value="MTV55830.1"/>
    <property type="molecule type" value="Genomic_DNA"/>
</dbReference>
<feature type="domain" description="AMP-binding enzyme C-terminal" evidence="2">
    <location>
        <begin position="436"/>
        <end position="512"/>
    </location>
</feature>
<dbReference type="Proteomes" id="UP000622638">
    <property type="component" value="Unassembled WGS sequence"/>
</dbReference>
<dbReference type="OrthoDB" id="9766486at2"/>
<keyword evidence="4" id="KW-0436">Ligase</keyword>
<dbReference type="InterPro" id="IPR045851">
    <property type="entry name" value="AMP-bd_C_sf"/>
</dbReference>
<reference evidence="3" key="1">
    <citation type="journal article" date="2014" name="Int. J. Syst. Evol. Microbiol.">
        <title>Complete genome of a new Firmicutes species belonging to the dominant human colonic microbiota ('Ruminococcus bicirculans') reveals two chromosomes and a selective capacity to utilize plant glucans.</title>
        <authorList>
            <consortium name="NISC Comparative Sequencing Program"/>
            <person name="Wegmann U."/>
            <person name="Louis P."/>
            <person name="Goesmann A."/>
            <person name="Henrissat B."/>
            <person name="Duncan S.H."/>
            <person name="Flint H.J."/>
        </authorList>
    </citation>
    <scope>NUCLEOTIDE SEQUENCE</scope>
    <source>
        <strain evidence="3">CGMCC 1.15931</strain>
    </source>
</reference>
<name>A0A6I3T2I0_9BURK</name>
<evidence type="ECO:0000259" key="1">
    <source>
        <dbReference type="Pfam" id="PF00501"/>
    </source>
</evidence>
<evidence type="ECO:0000313" key="6">
    <source>
        <dbReference type="Proteomes" id="UP000622638"/>
    </source>
</evidence>
<dbReference type="EMBL" id="BMKG01000022">
    <property type="protein sequence ID" value="GGC17125.1"/>
    <property type="molecule type" value="Genomic_DNA"/>
</dbReference>
<dbReference type="InterPro" id="IPR025110">
    <property type="entry name" value="AMP-bd_C"/>
</dbReference>
<dbReference type="GO" id="GO:0016878">
    <property type="term" value="F:acid-thiol ligase activity"/>
    <property type="evidence" value="ECO:0007669"/>
    <property type="project" value="UniProtKB-ARBA"/>
</dbReference>
<dbReference type="PANTHER" id="PTHR43767:SF1">
    <property type="entry name" value="NONRIBOSOMAL PEPTIDE SYNTHASE PES1 (EUROFUNG)-RELATED"/>
    <property type="match status" value="1"/>
</dbReference>
<evidence type="ECO:0000313" key="5">
    <source>
        <dbReference type="Proteomes" id="UP000430634"/>
    </source>
</evidence>
<dbReference type="PANTHER" id="PTHR43767">
    <property type="entry name" value="LONG-CHAIN-FATTY-ACID--COA LIGASE"/>
    <property type="match status" value="1"/>
</dbReference>
<dbReference type="InterPro" id="IPR020845">
    <property type="entry name" value="AMP-binding_CS"/>
</dbReference>
<dbReference type="InterPro" id="IPR042099">
    <property type="entry name" value="ANL_N_sf"/>
</dbReference>
<sequence>MQDLIHDFIFRSARRSPDAEALVHGQRRLSYAALAQLVRNTADALLVRGLERGERVAVYLEKNVENVAAMFGAASAGGVFVPVNPLLKPEQVGYILADCNVRVLVTSHDRLKLLAPVLATCRDLRLVLVTGAAAEPPALHGVEVLAWDDAMVRDGAVAVPAAHRVIDGDMAAILYTSGSTGKPKGVVLSHRNMVAGAVSVASYLENTPQDRILAVLPLSFDYGLSQLTTSFHVGATAVLINHLLPRDVLNAVVAERITGLAAVPPLWIQLAPLNWPADCTLRYLTNSGGAMQRPTLDALRRALPGARPFLMYGLTEAFRSTFLPPEELDRRPDSMGKAIPNAEVMVLRPDGTECAPGEPGELVHRGALVSLGYWNDPAKTAERFKPIAARHYGLPLTELAVWSGDTVRKDEDGFLYFISRNDEMIKTSGYRVSPTEVEEVVYAREHVAEAAALGIKHPVLGQAIVVIAVPRDGVALTASDLLAACKPHLPAYMLPQKVIISTETLPRNPNGKIDRKLLSTQYENAFTEVA</sequence>
<dbReference type="Gene3D" id="3.30.300.30">
    <property type="match status" value="1"/>
</dbReference>
<organism evidence="4 5">
    <name type="scientific">Pseudoduganella buxea</name>
    <dbReference type="NCBI Taxonomy" id="1949069"/>
    <lineage>
        <taxon>Bacteria</taxon>
        <taxon>Pseudomonadati</taxon>
        <taxon>Pseudomonadota</taxon>
        <taxon>Betaproteobacteria</taxon>
        <taxon>Burkholderiales</taxon>
        <taxon>Oxalobacteraceae</taxon>
        <taxon>Telluria group</taxon>
        <taxon>Pseudoduganella</taxon>
    </lineage>
</organism>
<reference evidence="3" key="4">
    <citation type="submission" date="2024-05" db="EMBL/GenBank/DDBJ databases">
        <authorList>
            <person name="Sun Q."/>
            <person name="Zhou Y."/>
        </authorList>
    </citation>
    <scope>NUCLEOTIDE SEQUENCE</scope>
    <source>
        <strain evidence="3">CGMCC 1.15931</strain>
    </source>
</reference>
<accession>A0A6I3T2I0</accession>
<evidence type="ECO:0000313" key="3">
    <source>
        <dbReference type="EMBL" id="GGC17125.1"/>
    </source>
</evidence>
<dbReference type="Proteomes" id="UP000430634">
    <property type="component" value="Unassembled WGS sequence"/>
</dbReference>
<dbReference type="NCBIfam" id="TIGR03098">
    <property type="entry name" value="ligase_PEP_1"/>
    <property type="match status" value="1"/>
</dbReference>
<dbReference type="InterPro" id="IPR000873">
    <property type="entry name" value="AMP-dep_synth/lig_dom"/>
</dbReference>
<comment type="caution">
    <text evidence="4">The sequence shown here is derived from an EMBL/GenBank/DDBJ whole genome shotgun (WGS) entry which is preliminary data.</text>
</comment>
<dbReference type="InterPro" id="IPR017529">
    <property type="entry name" value="AcylCoA_ligase_PEP_1"/>
</dbReference>
<gene>
    <name evidence="3" type="ORF">GCM10011572_43040</name>
    <name evidence="4" type="ORF">GM672_24190</name>
</gene>
<dbReference type="RefSeq" id="WP_155473086.1">
    <property type="nucleotide sequence ID" value="NZ_BMKG01000022.1"/>
</dbReference>
<dbReference type="InterPro" id="IPR050237">
    <property type="entry name" value="ATP-dep_AMP-bd_enzyme"/>
</dbReference>
<dbReference type="SUPFAM" id="SSF56801">
    <property type="entry name" value="Acetyl-CoA synthetase-like"/>
    <property type="match status" value="1"/>
</dbReference>
<evidence type="ECO:0000259" key="2">
    <source>
        <dbReference type="Pfam" id="PF13193"/>
    </source>
</evidence>
<protein>
    <submittedName>
        <fullName evidence="4">Acyl-CoA ligase (AMP-forming), exosortase A system-associated</fullName>
    </submittedName>
</protein>
<dbReference type="Gene3D" id="3.40.50.12780">
    <property type="entry name" value="N-terminal domain of ligase-like"/>
    <property type="match status" value="1"/>
</dbReference>
<reference evidence="6" key="2">
    <citation type="journal article" date="2019" name="Int. J. Syst. Evol. Microbiol.">
        <title>The Global Catalogue of Microorganisms (GCM) 10K type strain sequencing project: providing services to taxonomists for standard genome sequencing and annotation.</title>
        <authorList>
            <consortium name="The Broad Institute Genomics Platform"/>
            <consortium name="The Broad Institute Genome Sequencing Center for Infectious Disease"/>
            <person name="Wu L."/>
            <person name="Ma J."/>
        </authorList>
    </citation>
    <scope>NUCLEOTIDE SEQUENCE [LARGE SCALE GENOMIC DNA]</scope>
    <source>
        <strain evidence="6">CGMCC 1.15931</strain>
    </source>
</reference>
<reference evidence="4 5" key="3">
    <citation type="submission" date="2019-11" db="EMBL/GenBank/DDBJ databases">
        <title>Type strains purchased from KCTC, JCM and DSMZ.</title>
        <authorList>
            <person name="Lu H."/>
        </authorList>
    </citation>
    <scope>NUCLEOTIDE SEQUENCE [LARGE SCALE GENOMIC DNA]</scope>
    <source>
        <strain evidence="4 5">KCTC 52429</strain>
    </source>
</reference>